<reference evidence="2 3" key="2">
    <citation type="journal article" date="2014" name="BMC Genomics">
        <title>An improved genome of the model marine alga Ostreococcus tauri unfolds by assessing Illumina de novo assemblies.</title>
        <authorList>
            <person name="Blanc-Mathieu R."/>
            <person name="Verhelst B."/>
            <person name="Derelle E."/>
            <person name="Rombauts S."/>
            <person name="Bouget F.Y."/>
            <person name="Carre I."/>
            <person name="Chateau A."/>
            <person name="Eyre-Walker A."/>
            <person name="Grimsley N."/>
            <person name="Moreau H."/>
            <person name="Piegu B."/>
            <person name="Rivals E."/>
            <person name="Schackwitz W."/>
            <person name="Van de Peer Y."/>
            <person name="Piganeau G."/>
        </authorList>
    </citation>
    <scope>NUCLEOTIDE SEQUENCE [LARGE SCALE GENOMIC DNA]</scope>
    <source>
        <strain evidence="3">OTTH 0595 / CCAP 157/2 / RCC745</strain>
    </source>
</reference>
<evidence type="ECO:0000256" key="1">
    <source>
        <dbReference type="SAM" id="MobiDB-lite"/>
    </source>
</evidence>
<feature type="region of interest" description="Disordered" evidence="1">
    <location>
        <begin position="158"/>
        <end position="177"/>
    </location>
</feature>
<reference evidence="3" key="1">
    <citation type="journal article" date="2006" name="Proc. Natl. Acad. Sci. U.S.A.">
        <title>Genome analysis of the smallest free-living eukaryote Ostreococcus tauri unveils many unique features.</title>
        <authorList>
            <person name="Derelle E."/>
            <person name="Ferraz C."/>
            <person name="Rombauts S."/>
            <person name="Rouze P."/>
            <person name="Worden A.Z."/>
            <person name="Robbens S."/>
            <person name="Partensky F."/>
            <person name="Degroeve S."/>
            <person name="Echeynie S."/>
            <person name="Cooke R."/>
            <person name="Saeys Y."/>
            <person name="Wuyts J."/>
            <person name="Jabbari K."/>
            <person name="Bowler C."/>
            <person name="Panaud O."/>
            <person name="Piegu B."/>
            <person name="Ball S.G."/>
            <person name="Ral J.-P."/>
            <person name="Bouget F.-Y."/>
            <person name="Piganeau G."/>
            <person name="De Baets B."/>
            <person name="Picard A."/>
            <person name="Delseny M."/>
            <person name="Demaille J."/>
            <person name="Van de Peer Y."/>
            <person name="Moreau H."/>
        </authorList>
    </citation>
    <scope>NUCLEOTIDE SEQUENCE [LARGE SCALE GENOMIC DNA]</scope>
    <source>
        <strain evidence="3">OTTH 0595 / CCAP 157/2 / RCC745</strain>
    </source>
</reference>
<dbReference type="InParanoid" id="Q010U3"/>
<gene>
    <name evidence="2" type="ORF">OT_ostta09g04330</name>
</gene>
<dbReference type="AlphaFoldDB" id="Q010U3"/>
<organism evidence="2 3">
    <name type="scientific">Ostreococcus tauri</name>
    <name type="common">Marine green alga</name>
    <dbReference type="NCBI Taxonomy" id="70448"/>
    <lineage>
        <taxon>Eukaryota</taxon>
        <taxon>Viridiplantae</taxon>
        <taxon>Chlorophyta</taxon>
        <taxon>Mamiellophyceae</taxon>
        <taxon>Mamiellales</taxon>
        <taxon>Bathycoccaceae</taxon>
        <taxon>Ostreococcus</taxon>
    </lineage>
</organism>
<dbReference type="RefSeq" id="XP_003081418.1">
    <property type="nucleotide sequence ID" value="XM_003081370.1"/>
</dbReference>
<dbReference type="GeneID" id="9831843"/>
<keyword evidence="3" id="KW-1185">Reference proteome</keyword>
<evidence type="ECO:0000313" key="2">
    <source>
        <dbReference type="EMBL" id="CAL55587.1"/>
    </source>
</evidence>
<dbReference type="Proteomes" id="UP000009170">
    <property type="component" value="Unassembled WGS sequence"/>
</dbReference>
<dbReference type="KEGG" id="ota:OT_ostta09g04330"/>
<accession>Q010U3</accession>
<dbReference type="OrthoDB" id="497504at2759"/>
<protein>
    <submittedName>
        <fullName evidence="2">Unnamed product</fullName>
    </submittedName>
</protein>
<sequence length="406" mass="46342">MSNKYDVSARARAVKLPEIGERRAMIPYWNDEREKTVYVGDEARRAVEARRARDFIALPHEDTSEALRALRETIQSGWTSHESLGCGHASGWPEIFARAEALIREQFPQFGASAEVLPGTGWLGEGNESRAIDWVIRRPEKHIIASKIHFATRLHRDPDSWTNPSTTQRPRDGWPDLSMPDRGRYQYRFINVHLTTSALDPTGNPWQSPLVVMLPKDSGQTEWKFVKRKLEMTPDAAKDENNFSDKLNIFDPKTWIIGGNRLTRGAYKKKPTEEDVVEVGVRGEDGMTDAERSFEFPEVLAQDDHEFVTNGALLFDSFDCWHGAAKWQEDKPFRKVLTDVDPKGREPFHSARCSIELRFRVRIDMDADDTRVPWGPFTSAVRSGKFLSEPLRDSEARYDLDVGLAV</sequence>
<evidence type="ECO:0000313" key="3">
    <source>
        <dbReference type="Proteomes" id="UP000009170"/>
    </source>
</evidence>
<dbReference type="EMBL" id="CAID01000009">
    <property type="protein sequence ID" value="CAL55587.1"/>
    <property type="molecule type" value="Genomic_DNA"/>
</dbReference>
<proteinExistence type="predicted"/>
<name>Q010U3_OSTTA</name>
<comment type="caution">
    <text evidence="2">The sequence shown here is derived from an EMBL/GenBank/DDBJ whole genome shotgun (WGS) entry which is preliminary data.</text>
</comment>
<dbReference type="OMA" id="WNDEREK"/>